<feature type="compositionally biased region" description="Polar residues" evidence="1">
    <location>
        <begin position="33"/>
        <end position="48"/>
    </location>
</feature>
<keyword evidence="4" id="KW-1185">Reference proteome</keyword>
<proteinExistence type="predicted"/>
<feature type="region of interest" description="Disordered" evidence="1">
    <location>
        <begin position="23"/>
        <end position="121"/>
    </location>
</feature>
<name>A0ABR9KJI2_9ACTN</name>
<feature type="signal peptide" evidence="2">
    <location>
        <begin position="1"/>
        <end position="19"/>
    </location>
</feature>
<evidence type="ECO:0000256" key="2">
    <source>
        <dbReference type="SAM" id="SignalP"/>
    </source>
</evidence>
<gene>
    <name evidence="3" type="ORF">H4W81_004955</name>
</gene>
<comment type="caution">
    <text evidence="3">The sequence shown here is derived from an EMBL/GenBank/DDBJ whole genome shotgun (WGS) entry which is preliminary data.</text>
</comment>
<accession>A0ABR9KJI2</accession>
<reference evidence="3 4" key="1">
    <citation type="submission" date="2020-10" db="EMBL/GenBank/DDBJ databases">
        <title>Sequencing the genomes of 1000 actinobacteria strains.</title>
        <authorList>
            <person name="Klenk H.-P."/>
        </authorList>
    </citation>
    <scope>NUCLEOTIDE SEQUENCE [LARGE SCALE GENOMIC DNA]</scope>
    <source>
        <strain evidence="3 4">DSM 43748</strain>
    </source>
</reference>
<protein>
    <submittedName>
        <fullName evidence="3">Uncharacterized protein</fullName>
    </submittedName>
</protein>
<evidence type="ECO:0000313" key="4">
    <source>
        <dbReference type="Proteomes" id="UP000661607"/>
    </source>
</evidence>
<feature type="chain" id="PRO_5047485378" evidence="2">
    <location>
        <begin position="20"/>
        <end position="239"/>
    </location>
</feature>
<evidence type="ECO:0000313" key="3">
    <source>
        <dbReference type="EMBL" id="MBE1562176.1"/>
    </source>
</evidence>
<dbReference type="EMBL" id="JADBEF010000001">
    <property type="protein sequence ID" value="MBE1562176.1"/>
    <property type="molecule type" value="Genomic_DNA"/>
</dbReference>
<dbReference type="Proteomes" id="UP000661607">
    <property type="component" value="Unassembled WGS sequence"/>
</dbReference>
<evidence type="ECO:0000256" key="1">
    <source>
        <dbReference type="SAM" id="MobiDB-lite"/>
    </source>
</evidence>
<dbReference type="RefSeq" id="WP_192776950.1">
    <property type="nucleotide sequence ID" value="NZ_BAAASY010000039.1"/>
</dbReference>
<sequence length="239" mass="24333">MVIALLPSFLALEAMAVTADPTPARLDIPRSPISGSSTAVPSQSSGSANGLPHLVDSATTQPDGVGKPGDSKRPKGSLPLEKMPSVSDKPATNELNSPPPLSWEAQSGDSQAPGVRAQTAGLSRVSALSSNASFRRSAGDARSASSLPVVSELSAYPGQSVSGLWTLPSTQPSFIAYGVDPEGRQLRLEAQVEHDPSAAGQGAGLIWSASSALSTSGCSTSSRCWLQTPVVSSGKLQDG</sequence>
<organism evidence="3 4">
    <name type="scientific">Nonomuraea africana</name>
    <dbReference type="NCBI Taxonomy" id="46171"/>
    <lineage>
        <taxon>Bacteria</taxon>
        <taxon>Bacillati</taxon>
        <taxon>Actinomycetota</taxon>
        <taxon>Actinomycetes</taxon>
        <taxon>Streptosporangiales</taxon>
        <taxon>Streptosporangiaceae</taxon>
        <taxon>Nonomuraea</taxon>
    </lineage>
</organism>
<keyword evidence="2" id="KW-0732">Signal</keyword>